<evidence type="ECO:0000256" key="2">
    <source>
        <dbReference type="ARBA" id="ARBA00004180"/>
    </source>
</evidence>
<feature type="coiled-coil region" evidence="8">
    <location>
        <begin position="174"/>
        <end position="234"/>
    </location>
</feature>
<evidence type="ECO:0000256" key="8">
    <source>
        <dbReference type="SAM" id="Coils"/>
    </source>
</evidence>
<dbReference type="AlphaFoldDB" id="A0A1Y5I379"/>
<evidence type="ECO:0000256" key="7">
    <source>
        <dbReference type="RuleBase" id="RU363137"/>
    </source>
</evidence>
<evidence type="ECO:0000256" key="6">
    <source>
        <dbReference type="ARBA" id="ARBA00023329"/>
    </source>
</evidence>
<keyword evidence="6 7" id="KW-0968">Cytoplasmic vesicle</keyword>
<dbReference type="Proteomes" id="UP000195557">
    <property type="component" value="Unassembled WGS sequence"/>
</dbReference>
<keyword evidence="5 7" id="KW-0168">Coated pit</keyword>
<organism evidence="10">
    <name type="scientific">Ostreococcus tauri</name>
    <name type="common">Marine green alga</name>
    <dbReference type="NCBI Taxonomy" id="70448"/>
    <lineage>
        <taxon>Eukaryota</taxon>
        <taxon>Viridiplantae</taxon>
        <taxon>Chlorophyta</taxon>
        <taxon>Mamiellophyceae</taxon>
        <taxon>Mamiellales</taxon>
        <taxon>Bathycoccaceae</taxon>
        <taxon>Ostreococcus</taxon>
    </lineage>
</organism>
<feature type="compositionally biased region" description="Polar residues" evidence="9">
    <location>
        <begin position="127"/>
        <end position="145"/>
    </location>
</feature>
<comment type="similarity">
    <text evidence="3 7">Belongs to the clathrin light chain family.</text>
</comment>
<evidence type="ECO:0000256" key="1">
    <source>
        <dbReference type="ARBA" id="ARBA00003913"/>
    </source>
</evidence>
<protein>
    <recommendedName>
        <fullName evidence="7">Clathrin light chain</fullName>
    </recommendedName>
</protein>
<keyword evidence="8" id="KW-0175">Coiled coil</keyword>
<feature type="compositionally biased region" description="Low complexity" evidence="9">
    <location>
        <begin position="92"/>
        <end position="122"/>
    </location>
</feature>
<dbReference type="InterPro" id="IPR000996">
    <property type="entry name" value="Clathrin_L-chain"/>
</dbReference>
<reference evidence="10" key="1">
    <citation type="submission" date="2017-04" db="EMBL/GenBank/DDBJ databases">
        <title>Population genomics of picophytoplankton unveils novel chromosome hypervariability.</title>
        <authorList>
            <consortium name="DOE Joint Genome Institute"/>
            <person name="Blanc-Mathieu R."/>
            <person name="Krasovec M."/>
            <person name="Hebrard M."/>
            <person name="Yau S."/>
            <person name="Desgranges E."/>
            <person name="Martin J."/>
            <person name="Schackwitz W."/>
            <person name="Kuo A."/>
            <person name="Salin G."/>
            <person name="Donnadieu C."/>
            <person name="Desdevises Y."/>
            <person name="Sanchez-Ferandin S."/>
            <person name="Moreau H."/>
            <person name="Rivals E."/>
            <person name="Grigoriev I.V."/>
            <person name="Grimsley N."/>
            <person name="Eyre-Walker A."/>
            <person name="Piganeau G."/>
        </authorList>
    </citation>
    <scope>NUCLEOTIDE SEQUENCE [LARGE SCALE GENOMIC DNA]</scope>
    <source>
        <strain evidence="10">RCC 1115</strain>
    </source>
</reference>
<keyword evidence="4 7" id="KW-0472">Membrane</keyword>
<dbReference type="EMBL" id="KZ155838">
    <property type="protein sequence ID" value="OUS42533.1"/>
    <property type="molecule type" value="Genomic_DNA"/>
</dbReference>
<dbReference type="Pfam" id="PF01086">
    <property type="entry name" value="Clathrin_lg_ch"/>
    <property type="match status" value="1"/>
</dbReference>
<dbReference type="GO" id="GO:0030130">
    <property type="term" value="C:clathrin coat of trans-Golgi network vesicle"/>
    <property type="evidence" value="ECO:0007669"/>
    <property type="project" value="InterPro"/>
</dbReference>
<evidence type="ECO:0000256" key="3">
    <source>
        <dbReference type="ARBA" id="ARBA00005263"/>
    </source>
</evidence>
<evidence type="ECO:0000256" key="4">
    <source>
        <dbReference type="ARBA" id="ARBA00023136"/>
    </source>
</evidence>
<comment type="subcellular location">
    <subcellularLocation>
        <location evidence="2 7">Cytoplasmic vesicle membrane</location>
        <topology evidence="2 7">Peripheral membrane protein</topology>
        <orientation evidence="2 7">Cytoplasmic side</orientation>
    </subcellularLocation>
    <subcellularLocation>
        <location evidence="7">Membrane</location>
        <location evidence="7">Coated pit</location>
        <topology evidence="7">Peripheral membrane protein</topology>
        <orientation evidence="7">Cytoplasmic side</orientation>
    </subcellularLocation>
    <text evidence="7">Cytoplasmic face of coated pits and vesicles.</text>
</comment>
<name>A0A1Y5I379_OSTTA</name>
<dbReference type="GO" id="GO:0016192">
    <property type="term" value="P:vesicle-mediated transport"/>
    <property type="evidence" value="ECO:0007669"/>
    <property type="project" value="InterPro"/>
</dbReference>
<comment type="function">
    <text evidence="1 7">Clathrin is the major protein of the polyhedral coat of coated pits and vesicles.</text>
</comment>
<proteinExistence type="inferred from homology"/>
<sequence>MSSSDLVDQFAAGVEGAIGVDGLAARVEHEMRVETSASMGDLVDGDASNAVTQNSSFGSLSESLGQENGQQNGSNASLTEGGLDDFGDFATEPAAVESAAVESAPVESAPVESAPAESASAALAGPESTSASQPPSAPVSNVGSMQALSESDFAPLEPAISSEPALNTLNSPHLQAFRAKQAELIAEREEVERREIERIKEEAKAELDLMDSQRAKQIAAAKQANRERQTAEEELFANSTGWEAVCNYVSEENLVPNSLTDLSKMRSLLRTLKNTHPVKTA</sequence>
<evidence type="ECO:0000256" key="5">
    <source>
        <dbReference type="ARBA" id="ARBA00023176"/>
    </source>
</evidence>
<evidence type="ECO:0000256" key="9">
    <source>
        <dbReference type="SAM" id="MobiDB-lite"/>
    </source>
</evidence>
<dbReference type="GO" id="GO:0006886">
    <property type="term" value="P:intracellular protein transport"/>
    <property type="evidence" value="ECO:0007669"/>
    <property type="project" value="InterPro"/>
</dbReference>
<feature type="compositionally biased region" description="Polar residues" evidence="9">
    <location>
        <begin position="49"/>
        <end position="78"/>
    </location>
</feature>
<dbReference type="GO" id="GO:0005198">
    <property type="term" value="F:structural molecule activity"/>
    <property type="evidence" value="ECO:0007669"/>
    <property type="project" value="InterPro"/>
</dbReference>
<feature type="region of interest" description="Disordered" evidence="9">
    <location>
        <begin position="38"/>
        <end position="145"/>
    </location>
</feature>
<evidence type="ECO:0000313" key="10">
    <source>
        <dbReference type="EMBL" id="OUS42533.1"/>
    </source>
</evidence>
<gene>
    <name evidence="10" type="ORF">BE221DRAFT_187219</name>
</gene>
<accession>A0A1Y5I379</accession>
<dbReference type="eggNOG" id="ENOG502R77G">
    <property type="taxonomic scope" value="Eukaryota"/>
</dbReference>
<dbReference type="GO" id="GO:0030132">
    <property type="term" value="C:clathrin coat of coated pit"/>
    <property type="evidence" value="ECO:0007669"/>
    <property type="project" value="InterPro"/>
</dbReference>